<gene>
    <name evidence="4" type="ORF">OB955_06620</name>
    <name evidence="3" type="ORF">OB960_07165</name>
</gene>
<proteinExistence type="inferred from homology"/>
<dbReference type="Gene3D" id="3.40.50.620">
    <property type="entry name" value="HUPs"/>
    <property type="match status" value="1"/>
</dbReference>
<dbReference type="PANTHER" id="PTHR46268">
    <property type="entry name" value="STRESS RESPONSE PROTEIN NHAX"/>
    <property type="match status" value="1"/>
</dbReference>
<dbReference type="CDD" id="cd00293">
    <property type="entry name" value="USP-like"/>
    <property type="match status" value="1"/>
</dbReference>
<evidence type="ECO:0000313" key="3">
    <source>
        <dbReference type="EMBL" id="MCU4741177.1"/>
    </source>
</evidence>
<dbReference type="EMBL" id="JAOPKB010000002">
    <property type="protein sequence ID" value="MCU4972410.1"/>
    <property type="molecule type" value="Genomic_DNA"/>
</dbReference>
<dbReference type="PRINTS" id="PR01438">
    <property type="entry name" value="UNVRSLSTRESS"/>
</dbReference>
<reference evidence="3 5" key="1">
    <citation type="submission" date="2022-09" db="EMBL/GenBank/DDBJ databases">
        <title>Enrichment on poylsaccharides allowed isolation of novel metabolic and taxonomic groups of Haloarchaea.</title>
        <authorList>
            <person name="Sorokin D.Y."/>
            <person name="Elcheninov A.G."/>
            <person name="Khizhniak T.V."/>
            <person name="Kolganova T.V."/>
            <person name="Kublanov I.V."/>
        </authorList>
    </citation>
    <scope>NUCLEOTIDE SEQUENCE</scope>
    <source>
        <strain evidence="4 5">AArc-m2/3/4</strain>
        <strain evidence="3">AArc-xg1-1</strain>
    </source>
</reference>
<dbReference type="InterPro" id="IPR006015">
    <property type="entry name" value="Universal_stress_UspA"/>
</dbReference>
<keyword evidence="5" id="KW-1185">Reference proteome</keyword>
<dbReference type="InterPro" id="IPR006016">
    <property type="entry name" value="UspA"/>
</dbReference>
<evidence type="ECO:0000256" key="1">
    <source>
        <dbReference type="ARBA" id="ARBA00008791"/>
    </source>
</evidence>
<dbReference type="PANTHER" id="PTHR46268:SF24">
    <property type="entry name" value="UNIVERSAL STRESS PROTEIN"/>
    <property type="match status" value="1"/>
</dbReference>
<comment type="similarity">
    <text evidence="1">Belongs to the universal stress protein A family.</text>
</comment>
<evidence type="ECO:0000313" key="5">
    <source>
        <dbReference type="Proteomes" id="UP001320972"/>
    </source>
</evidence>
<evidence type="ECO:0000313" key="6">
    <source>
        <dbReference type="Proteomes" id="UP001321018"/>
    </source>
</evidence>
<dbReference type="AlphaFoldDB" id="A0AAP2YX73"/>
<protein>
    <submittedName>
        <fullName evidence="3">Universal stress protein</fullName>
    </submittedName>
</protein>
<dbReference type="EMBL" id="JAOPKA010000003">
    <property type="protein sequence ID" value="MCU4741177.1"/>
    <property type="molecule type" value="Genomic_DNA"/>
</dbReference>
<dbReference type="Proteomes" id="UP001321018">
    <property type="component" value="Unassembled WGS sequence"/>
</dbReference>
<feature type="domain" description="UspA" evidence="2">
    <location>
        <begin position="10"/>
        <end position="137"/>
    </location>
</feature>
<name>A0AAP2YX73_9EURY</name>
<dbReference type="InterPro" id="IPR014729">
    <property type="entry name" value="Rossmann-like_a/b/a_fold"/>
</dbReference>
<accession>A0AAP2YX73</accession>
<sequence>MTSKSTPNPRHLLVPMDDSEPARAALEHALTIFPDDEITVVHAVDELEAQYGGQSGPDGEPDLFADVDAIAAEHETSVETVVIDGTAADAILEYVDREGVDQLIMGSEGRSGVSRMLLGSVAEQVTRRSPVPVTIVR</sequence>
<dbReference type="SUPFAM" id="SSF52402">
    <property type="entry name" value="Adenine nucleotide alpha hydrolases-like"/>
    <property type="match status" value="1"/>
</dbReference>
<dbReference type="Proteomes" id="UP001320972">
    <property type="component" value="Unassembled WGS sequence"/>
</dbReference>
<evidence type="ECO:0000259" key="2">
    <source>
        <dbReference type="Pfam" id="PF00582"/>
    </source>
</evidence>
<dbReference type="RefSeq" id="WP_338003007.1">
    <property type="nucleotide sequence ID" value="NZ_JAOPKA010000003.1"/>
</dbReference>
<organism evidence="3 6">
    <name type="scientific">Natronoglomus mannanivorans</name>
    <dbReference type="NCBI Taxonomy" id="2979990"/>
    <lineage>
        <taxon>Archaea</taxon>
        <taxon>Methanobacteriati</taxon>
        <taxon>Methanobacteriota</taxon>
        <taxon>Stenosarchaea group</taxon>
        <taxon>Halobacteria</taxon>
        <taxon>Halobacteriales</taxon>
        <taxon>Natrialbaceae</taxon>
        <taxon>Natronoglomus</taxon>
    </lineage>
</organism>
<evidence type="ECO:0000313" key="4">
    <source>
        <dbReference type="EMBL" id="MCU4972410.1"/>
    </source>
</evidence>
<dbReference type="Pfam" id="PF00582">
    <property type="entry name" value="Usp"/>
    <property type="match status" value="1"/>
</dbReference>
<comment type="caution">
    <text evidence="3">The sequence shown here is derived from an EMBL/GenBank/DDBJ whole genome shotgun (WGS) entry which is preliminary data.</text>
</comment>